<sequence length="50" mass="5682">MQEYSPRLPKHERIKRNPKGAAVPVEFCGFLSISCQGLENKVCRFLSQST</sequence>
<reference evidence="1" key="1">
    <citation type="submission" date="2014-11" db="EMBL/GenBank/DDBJ databases">
        <authorList>
            <person name="Amaro Gonzalez C."/>
        </authorList>
    </citation>
    <scope>NUCLEOTIDE SEQUENCE</scope>
</reference>
<protein>
    <submittedName>
        <fullName evidence="1">Uncharacterized protein</fullName>
    </submittedName>
</protein>
<proteinExistence type="predicted"/>
<dbReference type="AlphaFoldDB" id="A0A0E9WJN9"/>
<reference evidence="1" key="2">
    <citation type="journal article" date="2015" name="Fish Shellfish Immunol.">
        <title>Early steps in the European eel (Anguilla anguilla)-Vibrio vulnificus interaction in the gills: Role of the RtxA13 toxin.</title>
        <authorList>
            <person name="Callol A."/>
            <person name="Pajuelo D."/>
            <person name="Ebbesson L."/>
            <person name="Teles M."/>
            <person name="MacKenzie S."/>
            <person name="Amaro C."/>
        </authorList>
    </citation>
    <scope>NUCLEOTIDE SEQUENCE</scope>
</reference>
<name>A0A0E9WJN9_ANGAN</name>
<evidence type="ECO:0000313" key="1">
    <source>
        <dbReference type="EMBL" id="JAH90567.1"/>
    </source>
</evidence>
<organism evidence="1">
    <name type="scientific">Anguilla anguilla</name>
    <name type="common">European freshwater eel</name>
    <name type="synonym">Muraena anguilla</name>
    <dbReference type="NCBI Taxonomy" id="7936"/>
    <lineage>
        <taxon>Eukaryota</taxon>
        <taxon>Metazoa</taxon>
        <taxon>Chordata</taxon>
        <taxon>Craniata</taxon>
        <taxon>Vertebrata</taxon>
        <taxon>Euteleostomi</taxon>
        <taxon>Actinopterygii</taxon>
        <taxon>Neopterygii</taxon>
        <taxon>Teleostei</taxon>
        <taxon>Anguilliformes</taxon>
        <taxon>Anguillidae</taxon>
        <taxon>Anguilla</taxon>
    </lineage>
</organism>
<dbReference type="EMBL" id="GBXM01018010">
    <property type="protein sequence ID" value="JAH90567.1"/>
    <property type="molecule type" value="Transcribed_RNA"/>
</dbReference>
<accession>A0A0E9WJN9</accession>